<name>A0ABT7DMN2_9ACTN</name>
<dbReference type="InterPro" id="IPR000515">
    <property type="entry name" value="MetI-like"/>
</dbReference>
<protein>
    <submittedName>
        <fullName evidence="9">ABC transporter permease</fullName>
    </submittedName>
</protein>
<feature type="transmembrane region" description="Helical" evidence="7">
    <location>
        <begin position="119"/>
        <end position="141"/>
    </location>
</feature>
<dbReference type="PANTHER" id="PTHR30151">
    <property type="entry name" value="ALKANE SULFONATE ABC TRANSPORTER-RELATED, MEMBRANE SUBUNIT"/>
    <property type="match status" value="1"/>
</dbReference>
<proteinExistence type="inferred from homology"/>
<dbReference type="SUPFAM" id="SSF161098">
    <property type="entry name" value="MetI-like"/>
    <property type="match status" value="1"/>
</dbReference>
<keyword evidence="5 7" id="KW-1133">Transmembrane helix</keyword>
<dbReference type="InterPro" id="IPR035906">
    <property type="entry name" value="MetI-like_sf"/>
</dbReference>
<comment type="caution">
    <text evidence="9">The sequence shown here is derived from an EMBL/GenBank/DDBJ whole genome shotgun (WGS) entry which is preliminary data.</text>
</comment>
<organism evidence="9 10">
    <name type="scientific">Gordonibacter faecis</name>
    <dbReference type="NCBI Taxonomy" id="3047475"/>
    <lineage>
        <taxon>Bacteria</taxon>
        <taxon>Bacillati</taxon>
        <taxon>Actinomycetota</taxon>
        <taxon>Coriobacteriia</taxon>
        <taxon>Eggerthellales</taxon>
        <taxon>Eggerthellaceae</taxon>
        <taxon>Gordonibacter</taxon>
    </lineage>
</organism>
<evidence type="ECO:0000256" key="5">
    <source>
        <dbReference type="ARBA" id="ARBA00022989"/>
    </source>
</evidence>
<evidence type="ECO:0000256" key="4">
    <source>
        <dbReference type="ARBA" id="ARBA00022692"/>
    </source>
</evidence>
<evidence type="ECO:0000256" key="2">
    <source>
        <dbReference type="ARBA" id="ARBA00022448"/>
    </source>
</evidence>
<accession>A0ABT7DMN2</accession>
<dbReference type="RefSeq" id="WP_283831856.1">
    <property type="nucleotide sequence ID" value="NZ_JASJEU010000013.1"/>
</dbReference>
<evidence type="ECO:0000256" key="3">
    <source>
        <dbReference type="ARBA" id="ARBA00022475"/>
    </source>
</evidence>
<keyword evidence="3" id="KW-1003">Cell membrane</keyword>
<keyword evidence="10" id="KW-1185">Reference proteome</keyword>
<dbReference type="EMBL" id="JASJEU010000013">
    <property type="protein sequence ID" value="MDJ1650507.1"/>
    <property type="molecule type" value="Genomic_DNA"/>
</dbReference>
<evidence type="ECO:0000259" key="8">
    <source>
        <dbReference type="PROSITE" id="PS50928"/>
    </source>
</evidence>
<dbReference type="Gene3D" id="1.10.3720.10">
    <property type="entry name" value="MetI-like"/>
    <property type="match status" value="1"/>
</dbReference>
<sequence>MNKQFVAAHALLAVLVLVVVALPNQKMVDVTYYPLLVALAVMEVLYLVVLLNKRRRGIRTKGPTDIIMLVWALMLAWELASTKFALTPNVLVPTPEEVFNVFATSYNTLLANVVSSTTLLLAGYFAGMALGVVLGIVCGWIPRLREMFFPIANVMAPIPPTVFAPYLVVLMPTFRAASVCIILLGVFWPQFLNMVLRVSSLDPQLLDNARALGVRNLTMITRIIFPYVLPGVLQSLRVSLTTAFLMLTFAEMIGATAGIGFYITNSNIYANYAAVIAGIIVCGIVVTILSMLTAWIQRRFTTWR</sequence>
<dbReference type="Pfam" id="PF00528">
    <property type="entry name" value="BPD_transp_1"/>
    <property type="match status" value="1"/>
</dbReference>
<comment type="subcellular location">
    <subcellularLocation>
        <location evidence="1 7">Cell membrane</location>
        <topology evidence="1 7">Multi-pass membrane protein</topology>
    </subcellularLocation>
</comment>
<dbReference type="Proteomes" id="UP001232750">
    <property type="component" value="Unassembled WGS sequence"/>
</dbReference>
<feature type="transmembrane region" description="Helical" evidence="7">
    <location>
        <begin position="31"/>
        <end position="51"/>
    </location>
</feature>
<feature type="transmembrane region" description="Helical" evidence="7">
    <location>
        <begin position="208"/>
        <end position="229"/>
    </location>
</feature>
<keyword evidence="2 7" id="KW-0813">Transport</keyword>
<evidence type="ECO:0000313" key="10">
    <source>
        <dbReference type="Proteomes" id="UP001232750"/>
    </source>
</evidence>
<dbReference type="PANTHER" id="PTHR30151:SF0">
    <property type="entry name" value="ABC TRANSPORTER PERMEASE PROTEIN MJ0413-RELATED"/>
    <property type="match status" value="1"/>
</dbReference>
<keyword evidence="6 7" id="KW-0472">Membrane</keyword>
<feature type="transmembrane region" description="Helical" evidence="7">
    <location>
        <begin position="241"/>
        <end position="263"/>
    </location>
</feature>
<keyword evidence="4 7" id="KW-0812">Transmembrane</keyword>
<evidence type="ECO:0000313" key="9">
    <source>
        <dbReference type="EMBL" id="MDJ1650507.1"/>
    </source>
</evidence>
<dbReference type="CDD" id="cd06261">
    <property type="entry name" value="TM_PBP2"/>
    <property type="match status" value="1"/>
</dbReference>
<evidence type="ECO:0000256" key="1">
    <source>
        <dbReference type="ARBA" id="ARBA00004651"/>
    </source>
</evidence>
<evidence type="ECO:0000256" key="6">
    <source>
        <dbReference type="ARBA" id="ARBA00023136"/>
    </source>
</evidence>
<feature type="domain" description="ABC transmembrane type-1" evidence="8">
    <location>
        <begin position="113"/>
        <end position="293"/>
    </location>
</feature>
<comment type="similarity">
    <text evidence="7">Belongs to the binding-protein-dependent transport system permease family.</text>
</comment>
<gene>
    <name evidence="9" type="ORF">QNJ86_06820</name>
</gene>
<feature type="transmembrane region" description="Helical" evidence="7">
    <location>
        <begin position="162"/>
        <end position="188"/>
    </location>
</feature>
<dbReference type="PROSITE" id="PS50928">
    <property type="entry name" value="ABC_TM1"/>
    <property type="match status" value="1"/>
</dbReference>
<feature type="transmembrane region" description="Helical" evidence="7">
    <location>
        <begin position="269"/>
        <end position="296"/>
    </location>
</feature>
<evidence type="ECO:0000256" key="7">
    <source>
        <dbReference type="RuleBase" id="RU363032"/>
    </source>
</evidence>
<reference evidence="9 10" key="1">
    <citation type="submission" date="2023-05" db="EMBL/GenBank/DDBJ databases">
        <title>Gordonibacter KGMB12511T sp. nov., isolated from faeces of healthy Korean.</title>
        <authorList>
            <person name="Kim H.S."/>
            <person name="Kim J.-S."/>
            <person name="Suh M.K."/>
            <person name="Eom M.K."/>
            <person name="Do H.E."/>
            <person name="Lee J.-S."/>
        </authorList>
    </citation>
    <scope>NUCLEOTIDE SEQUENCE [LARGE SCALE GENOMIC DNA]</scope>
    <source>
        <strain evidence="9 10">KGMB12511</strain>
    </source>
</reference>